<keyword evidence="2 6" id="KW-0812">Transmembrane</keyword>
<dbReference type="InterPro" id="IPR001182">
    <property type="entry name" value="FtsW/RodA"/>
</dbReference>
<dbReference type="PANTHER" id="PTHR30474">
    <property type="entry name" value="CELL CYCLE PROTEIN"/>
    <property type="match status" value="1"/>
</dbReference>
<evidence type="ECO:0000256" key="3">
    <source>
        <dbReference type="ARBA" id="ARBA00022960"/>
    </source>
</evidence>
<dbReference type="Pfam" id="PF01098">
    <property type="entry name" value="FTSW_RODA_SPOVE"/>
    <property type="match status" value="1"/>
</dbReference>
<feature type="transmembrane region" description="Helical" evidence="6">
    <location>
        <begin position="16"/>
        <end position="34"/>
    </location>
</feature>
<keyword evidence="3" id="KW-0133">Cell shape</keyword>
<dbReference type="GO" id="GO:0005886">
    <property type="term" value="C:plasma membrane"/>
    <property type="evidence" value="ECO:0007669"/>
    <property type="project" value="TreeGrafter"/>
</dbReference>
<accession>A0AAU8PY21</accession>
<feature type="transmembrane region" description="Helical" evidence="6">
    <location>
        <begin position="253"/>
        <end position="269"/>
    </location>
</feature>
<feature type="transmembrane region" description="Helical" evidence="6">
    <location>
        <begin position="331"/>
        <end position="351"/>
    </location>
</feature>
<keyword evidence="5 6" id="KW-0472">Membrane</keyword>
<dbReference type="PANTHER" id="PTHR30474:SF3">
    <property type="entry name" value="PEPTIDOGLYCAN GLYCOSYLTRANSFERASE RODA"/>
    <property type="match status" value="1"/>
</dbReference>
<comment type="subcellular location">
    <subcellularLocation>
        <location evidence="1">Membrane</location>
        <topology evidence="1">Multi-pass membrane protein</topology>
    </subcellularLocation>
</comment>
<protein>
    <submittedName>
        <fullName evidence="7">Cell cycle protein</fullName>
    </submittedName>
</protein>
<evidence type="ECO:0000256" key="6">
    <source>
        <dbReference type="SAM" id="Phobius"/>
    </source>
</evidence>
<organism evidence="7 8">
    <name type="scientific">Desulfofundulus kuznetsovii (strain DSM 6115 / VKM B-1805 / 17)</name>
    <name type="common">Desulfotomaculum kuznetsovii</name>
    <dbReference type="NCBI Taxonomy" id="760568"/>
    <lineage>
        <taxon>Bacteria</taxon>
        <taxon>Bacillati</taxon>
        <taxon>Bacillota</taxon>
        <taxon>Clostridia</taxon>
        <taxon>Eubacteriales</taxon>
        <taxon>Peptococcaceae</taxon>
        <taxon>Desulfofundulus</taxon>
    </lineage>
</organism>
<gene>
    <name evidence="7" type="ordered locus">Desku_1320</name>
</gene>
<evidence type="ECO:0000256" key="2">
    <source>
        <dbReference type="ARBA" id="ARBA00022692"/>
    </source>
</evidence>
<feature type="transmembrane region" description="Helical" evidence="6">
    <location>
        <begin position="290"/>
        <end position="311"/>
    </location>
</feature>
<feature type="transmembrane region" description="Helical" evidence="6">
    <location>
        <begin position="41"/>
        <end position="64"/>
    </location>
</feature>
<dbReference type="GO" id="GO:0051301">
    <property type="term" value="P:cell division"/>
    <property type="evidence" value="ECO:0007669"/>
    <property type="project" value="InterPro"/>
</dbReference>
<name>A0AAU8PY21_DESK7</name>
<evidence type="ECO:0000256" key="5">
    <source>
        <dbReference type="ARBA" id="ARBA00023136"/>
    </source>
</evidence>
<evidence type="ECO:0000313" key="7">
    <source>
        <dbReference type="EMBL" id="AEG14903.1"/>
    </source>
</evidence>
<feature type="transmembrane region" description="Helical" evidence="6">
    <location>
        <begin position="127"/>
        <end position="145"/>
    </location>
</feature>
<dbReference type="GO" id="GO:0032153">
    <property type="term" value="C:cell division site"/>
    <property type="evidence" value="ECO:0007669"/>
    <property type="project" value="TreeGrafter"/>
</dbReference>
<reference evidence="8" key="1">
    <citation type="submission" date="2011-05" db="EMBL/GenBank/DDBJ databases">
        <title>Complete sequence of Desulfotomaculum kuznetsovii DSM 6115.</title>
        <authorList>
            <person name="Lucas S."/>
            <person name="Han J."/>
            <person name="Lapidus A."/>
            <person name="Cheng J.-F."/>
            <person name="Goodwin L."/>
            <person name="Pitluck S."/>
            <person name="Peters L."/>
            <person name="Mikhailova N."/>
            <person name="Lu M."/>
            <person name="Saunders E."/>
            <person name="Han C."/>
            <person name="Tapia R."/>
            <person name="Land M."/>
            <person name="Hauser L."/>
            <person name="Kyrpides N."/>
            <person name="Ivanova N."/>
            <person name="Pagani I."/>
            <person name="Nazina T."/>
            <person name="Ivanova A."/>
            <person name="Parshina S."/>
            <person name="Kuever J."/>
            <person name="Muyzer G."/>
            <person name="Plugge C."/>
            <person name="Stams A."/>
            <person name="Woyke T."/>
        </authorList>
    </citation>
    <scope>NUCLEOTIDE SEQUENCE [LARGE SCALE GENOMIC DNA]</scope>
    <source>
        <strain evidence="8">DSM 6115 / VKM B-1805 / 17</strain>
    </source>
</reference>
<dbReference type="EMBL" id="CP002770">
    <property type="protein sequence ID" value="AEG14903.1"/>
    <property type="molecule type" value="Genomic_DNA"/>
</dbReference>
<dbReference type="KEGG" id="dku:Desku_1320"/>
<feature type="transmembrane region" description="Helical" evidence="6">
    <location>
        <begin position="204"/>
        <end position="220"/>
    </location>
</feature>
<evidence type="ECO:0000256" key="1">
    <source>
        <dbReference type="ARBA" id="ARBA00004141"/>
    </source>
</evidence>
<proteinExistence type="predicted"/>
<feature type="transmembrane region" description="Helical" evidence="6">
    <location>
        <begin position="363"/>
        <end position="385"/>
    </location>
</feature>
<feature type="transmembrane region" description="Helical" evidence="6">
    <location>
        <begin position="100"/>
        <end position="121"/>
    </location>
</feature>
<dbReference type="GO" id="GO:0008360">
    <property type="term" value="P:regulation of cell shape"/>
    <property type="evidence" value="ECO:0007669"/>
    <property type="project" value="UniProtKB-KW"/>
</dbReference>
<dbReference type="Proteomes" id="UP000009229">
    <property type="component" value="Chromosome"/>
</dbReference>
<keyword evidence="8" id="KW-1185">Reference proteome</keyword>
<dbReference type="RefSeq" id="WP_013822418.1">
    <property type="nucleotide sequence ID" value="NC_015573.1"/>
</dbReference>
<sequence>MFSPGACHLRAVEGKLLFWACAYLLVGAGALYFLKPAPSTAVVLIGALATMAAFWGLHFFWSWTGFAGDPFLLPLVAFFSSTSLVFLYRLNPAYAVRQFVWLMIGLFTLWVITRFLLRYRVLADYKYVYALAGIIGLLLPIFLGVEQGGAKSWLDLGLFQVQPSEFVKILLVLFLASFLAENRLALAEGTRTLMGIALPAPQEWGPLLVMWGVSLLLLIFQKDLGAALIYFTTFLAMVYASTARVAYVCLGGALFLAGAAGSYALFEHVRLRVEIWLNPWKYVETAGYQVVQSLFALAAGGLTGSGLGAGLPQFVPAVHTDFIFAAITEELGLAGGLGLLIIYMLFVYRGFVIALAARDDFACLLAAGFTALMGLQTFIIIAGVIKLLPLTGVTLPFVSYGGSSLVANFIILGLLLNISHETQVGVVEKRLARWKHWRG</sequence>
<keyword evidence="4 6" id="KW-1133">Transmembrane helix</keyword>
<evidence type="ECO:0000256" key="4">
    <source>
        <dbReference type="ARBA" id="ARBA00022989"/>
    </source>
</evidence>
<feature type="transmembrane region" description="Helical" evidence="6">
    <location>
        <begin position="166"/>
        <end position="184"/>
    </location>
</feature>
<dbReference type="GO" id="GO:0015648">
    <property type="term" value="F:lipid-linked peptidoglycan transporter activity"/>
    <property type="evidence" value="ECO:0007669"/>
    <property type="project" value="TreeGrafter"/>
</dbReference>
<dbReference type="AlphaFoldDB" id="A0AAU8PY21"/>
<evidence type="ECO:0000313" key="8">
    <source>
        <dbReference type="Proteomes" id="UP000009229"/>
    </source>
</evidence>
<feature type="transmembrane region" description="Helical" evidence="6">
    <location>
        <begin position="397"/>
        <end position="416"/>
    </location>
</feature>